<proteinExistence type="predicted"/>
<keyword evidence="2" id="KW-1185">Reference proteome</keyword>
<protein>
    <submittedName>
        <fullName evidence="1">Uncharacterized protein</fullName>
    </submittedName>
</protein>
<accession>A0A9D4BLI8</accession>
<name>A0A9D4BLI8_DREPO</name>
<organism evidence="1 2">
    <name type="scientific">Dreissena polymorpha</name>
    <name type="common">Zebra mussel</name>
    <name type="synonym">Mytilus polymorpha</name>
    <dbReference type="NCBI Taxonomy" id="45954"/>
    <lineage>
        <taxon>Eukaryota</taxon>
        <taxon>Metazoa</taxon>
        <taxon>Spiralia</taxon>
        <taxon>Lophotrochozoa</taxon>
        <taxon>Mollusca</taxon>
        <taxon>Bivalvia</taxon>
        <taxon>Autobranchia</taxon>
        <taxon>Heteroconchia</taxon>
        <taxon>Euheterodonta</taxon>
        <taxon>Imparidentia</taxon>
        <taxon>Neoheterodontei</taxon>
        <taxon>Myida</taxon>
        <taxon>Dreissenoidea</taxon>
        <taxon>Dreissenidae</taxon>
        <taxon>Dreissena</taxon>
    </lineage>
</organism>
<gene>
    <name evidence="1" type="ORF">DPMN_067670</name>
</gene>
<sequence>MGDMNAKEGCNNTGKKLIMGKEGVGEINENGELFTDFCGLNDLVIGARYLLTKISTKLH</sequence>
<evidence type="ECO:0000313" key="1">
    <source>
        <dbReference type="EMBL" id="KAH3708226.1"/>
    </source>
</evidence>
<evidence type="ECO:0000313" key="2">
    <source>
        <dbReference type="Proteomes" id="UP000828390"/>
    </source>
</evidence>
<dbReference type="Proteomes" id="UP000828390">
    <property type="component" value="Unassembled WGS sequence"/>
</dbReference>
<dbReference type="EMBL" id="JAIWYP010000014">
    <property type="protein sequence ID" value="KAH3708226.1"/>
    <property type="molecule type" value="Genomic_DNA"/>
</dbReference>
<comment type="caution">
    <text evidence="1">The sequence shown here is derived from an EMBL/GenBank/DDBJ whole genome shotgun (WGS) entry which is preliminary data.</text>
</comment>
<dbReference type="AlphaFoldDB" id="A0A9D4BLI8"/>
<reference evidence="1" key="1">
    <citation type="journal article" date="2019" name="bioRxiv">
        <title>The Genome of the Zebra Mussel, Dreissena polymorpha: A Resource for Invasive Species Research.</title>
        <authorList>
            <person name="McCartney M.A."/>
            <person name="Auch B."/>
            <person name="Kono T."/>
            <person name="Mallez S."/>
            <person name="Zhang Y."/>
            <person name="Obille A."/>
            <person name="Becker A."/>
            <person name="Abrahante J.E."/>
            <person name="Garbe J."/>
            <person name="Badalamenti J.P."/>
            <person name="Herman A."/>
            <person name="Mangelson H."/>
            <person name="Liachko I."/>
            <person name="Sullivan S."/>
            <person name="Sone E.D."/>
            <person name="Koren S."/>
            <person name="Silverstein K.A.T."/>
            <person name="Beckman K.B."/>
            <person name="Gohl D.M."/>
        </authorList>
    </citation>
    <scope>NUCLEOTIDE SEQUENCE</scope>
    <source>
        <strain evidence="1">Duluth1</strain>
        <tissue evidence="1">Whole animal</tissue>
    </source>
</reference>
<reference evidence="1" key="2">
    <citation type="submission" date="2020-11" db="EMBL/GenBank/DDBJ databases">
        <authorList>
            <person name="McCartney M.A."/>
            <person name="Auch B."/>
            <person name="Kono T."/>
            <person name="Mallez S."/>
            <person name="Becker A."/>
            <person name="Gohl D.M."/>
            <person name="Silverstein K.A.T."/>
            <person name="Koren S."/>
            <person name="Bechman K.B."/>
            <person name="Herman A."/>
            <person name="Abrahante J.E."/>
            <person name="Garbe J."/>
        </authorList>
    </citation>
    <scope>NUCLEOTIDE SEQUENCE</scope>
    <source>
        <strain evidence="1">Duluth1</strain>
        <tissue evidence="1">Whole animal</tissue>
    </source>
</reference>